<feature type="transmembrane region" description="Helical" evidence="4">
    <location>
        <begin position="51"/>
        <end position="74"/>
    </location>
</feature>
<protein>
    <recommendedName>
        <fullName evidence="2">cardiolipin synthase (CMP-forming)</fullName>
        <ecNumber evidence="2">2.7.8.41</ecNumber>
    </recommendedName>
</protein>
<dbReference type="PANTHER" id="PTHR14269">
    <property type="entry name" value="CDP-DIACYLGLYCEROL--GLYCEROL-3-PHOSPHATE 3-PHOSPHATIDYLTRANSFERASE-RELATED"/>
    <property type="match status" value="1"/>
</dbReference>
<evidence type="ECO:0000256" key="3">
    <source>
        <dbReference type="ARBA" id="ARBA00047433"/>
    </source>
</evidence>
<dbReference type="PANTHER" id="PTHR14269:SF60">
    <property type="entry name" value="CARDIOLIPIN SYNTHASE (CMP-FORMING)"/>
    <property type="match status" value="1"/>
</dbReference>
<dbReference type="EC" id="2.7.8.41" evidence="2"/>
<dbReference type="InterPro" id="IPR050324">
    <property type="entry name" value="CDP-alcohol_PTase-I"/>
</dbReference>
<dbReference type="GO" id="GO:0005739">
    <property type="term" value="C:mitochondrion"/>
    <property type="evidence" value="ECO:0007669"/>
    <property type="project" value="TreeGrafter"/>
</dbReference>
<dbReference type="AlphaFoldDB" id="A0A8J2J6K9"/>
<keyword evidence="4" id="KW-0472">Membrane</keyword>
<reference evidence="5" key="1">
    <citation type="submission" date="2021-06" db="EMBL/GenBank/DDBJ databases">
        <authorList>
            <person name="Hodson N. C."/>
            <person name="Mongue J. A."/>
            <person name="Jaron S. K."/>
        </authorList>
    </citation>
    <scope>NUCLEOTIDE SEQUENCE</scope>
</reference>
<dbReference type="Pfam" id="PF01066">
    <property type="entry name" value="CDP-OH_P_transf"/>
    <property type="match status" value="1"/>
</dbReference>
<dbReference type="InterPro" id="IPR000462">
    <property type="entry name" value="CDP-OH_P_trans"/>
</dbReference>
<dbReference type="OrthoDB" id="10020554at2759"/>
<keyword evidence="1" id="KW-0808">Transferase</keyword>
<feature type="transmembrane region" description="Helical" evidence="4">
    <location>
        <begin position="217"/>
        <end position="238"/>
    </location>
</feature>
<keyword evidence="6" id="KW-1185">Reference proteome</keyword>
<accession>A0A8J2J6K9</accession>
<dbReference type="EMBL" id="CAJVCH010007424">
    <property type="protein sequence ID" value="CAG7660633.1"/>
    <property type="molecule type" value="Genomic_DNA"/>
</dbReference>
<feature type="transmembrane region" description="Helical" evidence="4">
    <location>
        <begin position="191"/>
        <end position="211"/>
    </location>
</feature>
<feature type="transmembrane region" description="Helical" evidence="4">
    <location>
        <begin position="120"/>
        <end position="145"/>
    </location>
</feature>
<evidence type="ECO:0000313" key="6">
    <source>
        <dbReference type="Proteomes" id="UP000708208"/>
    </source>
</evidence>
<dbReference type="Proteomes" id="UP000708208">
    <property type="component" value="Unassembled WGS sequence"/>
</dbReference>
<keyword evidence="4" id="KW-0812">Transmembrane</keyword>
<comment type="caution">
    <text evidence="5">The sequence shown here is derived from an EMBL/GenBank/DDBJ whole genome shotgun (WGS) entry which is preliminary data.</text>
</comment>
<dbReference type="GO" id="GO:0043337">
    <property type="term" value="F:cardiolipin synthase (CMP-forming)"/>
    <property type="evidence" value="ECO:0007669"/>
    <property type="project" value="UniProtKB-EC"/>
</dbReference>
<feature type="transmembrane region" description="Helical" evidence="4">
    <location>
        <begin position="81"/>
        <end position="100"/>
    </location>
</feature>
<keyword evidence="4" id="KW-1133">Transmembrane helix</keyword>
<evidence type="ECO:0000256" key="4">
    <source>
        <dbReference type="SAM" id="Phobius"/>
    </source>
</evidence>
<dbReference type="GO" id="GO:0032049">
    <property type="term" value="P:cardiolipin biosynthetic process"/>
    <property type="evidence" value="ECO:0007669"/>
    <property type="project" value="TreeGrafter"/>
</dbReference>
<organism evidence="5 6">
    <name type="scientific">Allacma fusca</name>
    <dbReference type="NCBI Taxonomy" id="39272"/>
    <lineage>
        <taxon>Eukaryota</taxon>
        <taxon>Metazoa</taxon>
        <taxon>Ecdysozoa</taxon>
        <taxon>Arthropoda</taxon>
        <taxon>Hexapoda</taxon>
        <taxon>Collembola</taxon>
        <taxon>Symphypleona</taxon>
        <taxon>Sminthuridae</taxon>
        <taxon>Allacma</taxon>
    </lineage>
</organism>
<name>A0A8J2J6K9_9HEXA</name>
<gene>
    <name evidence="5" type="ORF">AFUS01_LOCUS1339</name>
</gene>
<comment type="catalytic activity">
    <reaction evidence="3">
        <text>a CDP-1,2-diacyl-sn-glycerol + a 1,2-diacyl-sn-glycero-3-phospho-(1'-sn-glycerol) = a cardiolipin + CMP + H(+)</text>
        <dbReference type="Rhea" id="RHEA:32931"/>
        <dbReference type="ChEBI" id="CHEBI:15378"/>
        <dbReference type="ChEBI" id="CHEBI:58332"/>
        <dbReference type="ChEBI" id="CHEBI:60377"/>
        <dbReference type="ChEBI" id="CHEBI:62237"/>
        <dbReference type="ChEBI" id="CHEBI:64716"/>
        <dbReference type="EC" id="2.7.8.41"/>
    </reaction>
</comment>
<proteinExistence type="predicted"/>
<evidence type="ECO:0000313" key="5">
    <source>
        <dbReference type="EMBL" id="CAG7660633.1"/>
    </source>
</evidence>
<evidence type="ECO:0000256" key="1">
    <source>
        <dbReference type="ARBA" id="ARBA00022679"/>
    </source>
</evidence>
<evidence type="ECO:0000256" key="2">
    <source>
        <dbReference type="ARBA" id="ARBA00039001"/>
    </source>
</evidence>
<dbReference type="GO" id="GO:0016020">
    <property type="term" value="C:membrane"/>
    <property type="evidence" value="ECO:0007669"/>
    <property type="project" value="InterPro"/>
</dbReference>
<sequence>MDSLTGHFKKDSHLQQRKESLVKDFQESFQIRHKYPDVIPFHMQSFQQENIYTVPNLLCLGRIGASPFLCYFIITKQFEYTVLLAIVTAFTDWLDGYVARKFPGQASVFGSYLDPLADKISIATLFLSLYYIGLIPGPLTAIVVARDVGLLSATAYSRYVSLEPPRTVYKFFKITRASPQMSPLYISKVNTALQFILVSTILASTVMDFPLDQIINILSWSVAGTTTSSALAYAIEFFKKPKCI</sequence>